<proteinExistence type="predicted"/>
<dbReference type="InterPro" id="IPR042419">
    <property type="entry name" value="LRC31"/>
</dbReference>
<evidence type="ECO:0000313" key="3">
    <source>
        <dbReference type="Proteomes" id="UP001369086"/>
    </source>
</evidence>
<feature type="compositionally biased region" description="Basic and acidic residues" evidence="1">
    <location>
        <begin position="134"/>
        <end position="159"/>
    </location>
</feature>
<dbReference type="PANTHER" id="PTHR24109">
    <property type="entry name" value="LEUCINE-RICH REPEAT-CONTAINING PROTEIN 31"/>
    <property type="match status" value="1"/>
</dbReference>
<dbReference type="SUPFAM" id="SSF52047">
    <property type="entry name" value="RNI-like"/>
    <property type="match status" value="1"/>
</dbReference>
<dbReference type="Gene3D" id="3.80.10.10">
    <property type="entry name" value="Ribonuclease Inhibitor"/>
    <property type="match status" value="2"/>
</dbReference>
<reference evidence="2 3" key="1">
    <citation type="submission" date="2021-05" db="EMBL/GenBank/DDBJ databases">
        <authorList>
            <person name="Zahm M."/>
            <person name="Klopp C."/>
            <person name="Cabau C."/>
            <person name="Kuhl H."/>
            <person name="Suciu R."/>
            <person name="Ciorpac M."/>
            <person name="Holostenco D."/>
            <person name="Gessner J."/>
            <person name="Wuertz S."/>
            <person name="Hohne C."/>
            <person name="Stock M."/>
            <person name="Gislard M."/>
            <person name="Lluch J."/>
            <person name="Milhes M."/>
            <person name="Lampietro C."/>
            <person name="Lopez Roques C."/>
            <person name="Donnadieu C."/>
            <person name="Du K."/>
            <person name="Schartl M."/>
            <person name="Guiguen Y."/>
        </authorList>
    </citation>
    <scope>NUCLEOTIDE SEQUENCE [LARGE SCALE GENOMIC DNA]</scope>
    <source>
        <strain evidence="2">Hh-F2</strain>
        <tissue evidence="2">Blood</tissue>
    </source>
</reference>
<gene>
    <name evidence="2" type="ORF">HHUSO_G13626</name>
</gene>
<accession>A0ABR0ZGT0</accession>
<dbReference type="Proteomes" id="UP001369086">
    <property type="component" value="Unassembled WGS sequence"/>
</dbReference>
<feature type="region of interest" description="Disordered" evidence="1">
    <location>
        <begin position="115"/>
        <end position="164"/>
    </location>
</feature>
<dbReference type="EMBL" id="JAHFZB010000011">
    <property type="protein sequence ID" value="KAK6483988.1"/>
    <property type="molecule type" value="Genomic_DNA"/>
</dbReference>
<dbReference type="InterPro" id="IPR032675">
    <property type="entry name" value="LRR_dom_sf"/>
</dbReference>
<dbReference type="SMART" id="SM00368">
    <property type="entry name" value="LRR_RI"/>
    <property type="match status" value="10"/>
</dbReference>
<dbReference type="PANTHER" id="PTHR24109:SF3">
    <property type="entry name" value="LEUCINE-RICH REPEAT-CONTAINING PROTEIN 31"/>
    <property type="match status" value="1"/>
</dbReference>
<organism evidence="2 3">
    <name type="scientific">Huso huso</name>
    <name type="common">Beluga</name>
    <name type="synonym">Acipenser huso</name>
    <dbReference type="NCBI Taxonomy" id="61971"/>
    <lineage>
        <taxon>Eukaryota</taxon>
        <taxon>Metazoa</taxon>
        <taxon>Chordata</taxon>
        <taxon>Craniata</taxon>
        <taxon>Vertebrata</taxon>
        <taxon>Euteleostomi</taxon>
        <taxon>Actinopterygii</taxon>
        <taxon>Chondrostei</taxon>
        <taxon>Acipenseriformes</taxon>
        <taxon>Acipenseridae</taxon>
        <taxon>Huso</taxon>
    </lineage>
</organism>
<evidence type="ECO:0000256" key="1">
    <source>
        <dbReference type="SAM" id="MobiDB-lite"/>
    </source>
</evidence>
<dbReference type="Pfam" id="PF13516">
    <property type="entry name" value="LRR_6"/>
    <property type="match status" value="2"/>
</dbReference>
<protein>
    <submittedName>
        <fullName evidence="2">Leucine-rich repeat-containing protein 31</fullName>
    </submittedName>
</protein>
<keyword evidence="3" id="KW-1185">Reference proteome</keyword>
<sequence length="671" mass="75165">MRPFRQKGSGQLAVRILVPWVKGVIFRPRLGVLRLRRTQCHDEAKQVICTTLSESHFKIFLNIHPVFKVHKTEIWRTPVLCFILISEGTDSQKKEEGSQKRSPFDLIMNQIRRKKSFAERPQRSSVSRFFRPAENSEKRGKGIPETKESEEKPEDKENIGPETEDAGLADTEVCSVVGWGRVKQFIQKLGKKPDSRNLSLCNCGLTATDMVELATMLPFLTLLEDLDLSWNDLIGGALKALTFHLQHVNRLKTLKLSNCRLTAEDITALGQAFEYIPLLEELDLSWNSYIGGHLSCLTEGLQPECRVKTLRLVDCGVTADDAKSLGEALVLLPSLEVLDLSVNKHLASGLQDFAPALRHVSRLQVLRLHMCGLKQDSIQILGGALQHLPDLKMLDLSCNKEAGGGFKEGAAHIATLKGLQSLDLHICCLTDEDMLALTQVIPLLSDLKELDLSSNKKTGVTVQHLFSRLRFLPKLKSLLINNCNLTGDSYRTLVEAVSQLFELEVLSLSWNKCVGGNLKSLLDPLVQTSSLQVLKLSSCNLTVDDLVDLASVSKSGELAHLRQLDLTYNDTVEDAGWAHFFQETMGLKELTELDISLRPSTRRDASPWIDSLQGFLIRLPAISEFGLHRWVLTNQQRECLESFNNSHKRSVHFDYYHSTHRAGQGPLEQDS</sequence>
<evidence type="ECO:0000313" key="2">
    <source>
        <dbReference type="EMBL" id="KAK6483988.1"/>
    </source>
</evidence>
<name>A0ABR0ZGT0_HUSHU</name>
<comment type="caution">
    <text evidence="2">The sequence shown here is derived from an EMBL/GenBank/DDBJ whole genome shotgun (WGS) entry which is preliminary data.</text>
</comment>
<dbReference type="InterPro" id="IPR001611">
    <property type="entry name" value="Leu-rich_rpt"/>
</dbReference>